<dbReference type="eggNOG" id="ENOG502SMZV">
    <property type="taxonomic scope" value="Eukaryota"/>
</dbReference>
<evidence type="ECO:0000313" key="4">
    <source>
        <dbReference type="Proteomes" id="UP000016931"/>
    </source>
</evidence>
<accession>M3B0Z7</accession>
<feature type="transmembrane region" description="Helical" evidence="1">
    <location>
        <begin position="43"/>
        <end position="65"/>
    </location>
</feature>
<protein>
    <recommendedName>
        <fullName evidence="2">Rhodopsin domain-containing protein</fullName>
    </recommendedName>
</protein>
<keyword evidence="4" id="KW-1185">Reference proteome</keyword>
<feature type="transmembrane region" description="Helical" evidence="1">
    <location>
        <begin position="6"/>
        <end position="31"/>
    </location>
</feature>
<feature type="non-terminal residue" evidence="3">
    <location>
        <position position="1"/>
    </location>
</feature>
<dbReference type="HOGENOM" id="CLU_036632_1_2_1"/>
<proteinExistence type="predicted"/>
<feature type="domain" description="Rhodopsin" evidence="2">
    <location>
        <begin position="26"/>
        <end position="260"/>
    </location>
</feature>
<dbReference type="OMA" id="HSATIWI"/>
<feature type="transmembrane region" description="Helical" evidence="1">
    <location>
        <begin position="118"/>
        <end position="142"/>
    </location>
</feature>
<name>M3B0Z7_SPHMS</name>
<evidence type="ECO:0000313" key="3">
    <source>
        <dbReference type="EMBL" id="EMF13422.1"/>
    </source>
</evidence>
<dbReference type="STRING" id="692275.M3B0Z7"/>
<feature type="transmembrane region" description="Helical" evidence="1">
    <location>
        <begin position="162"/>
        <end position="191"/>
    </location>
</feature>
<evidence type="ECO:0000256" key="1">
    <source>
        <dbReference type="SAM" id="Phobius"/>
    </source>
</evidence>
<gene>
    <name evidence="3" type="ORF">SEPMUDRAFT_31976</name>
</gene>
<reference evidence="3 4" key="1">
    <citation type="journal article" date="2012" name="PLoS Pathog.">
        <title>Diverse lifestyles and strategies of plant pathogenesis encoded in the genomes of eighteen Dothideomycetes fungi.</title>
        <authorList>
            <person name="Ohm R.A."/>
            <person name="Feau N."/>
            <person name="Henrissat B."/>
            <person name="Schoch C.L."/>
            <person name="Horwitz B.A."/>
            <person name="Barry K.W."/>
            <person name="Condon B.J."/>
            <person name="Copeland A.C."/>
            <person name="Dhillon B."/>
            <person name="Glaser F."/>
            <person name="Hesse C.N."/>
            <person name="Kosti I."/>
            <person name="LaButti K."/>
            <person name="Lindquist E.A."/>
            <person name="Lucas S."/>
            <person name="Salamov A.A."/>
            <person name="Bradshaw R.E."/>
            <person name="Ciuffetti L."/>
            <person name="Hamelin R.C."/>
            <person name="Kema G.H.J."/>
            <person name="Lawrence C."/>
            <person name="Scott J.A."/>
            <person name="Spatafora J.W."/>
            <person name="Turgeon B.G."/>
            <person name="de Wit P.J.G.M."/>
            <person name="Zhong S."/>
            <person name="Goodwin S.B."/>
            <person name="Grigoriev I.V."/>
        </authorList>
    </citation>
    <scope>NUCLEOTIDE SEQUENCE [LARGE SCALE GENOMIC DNA]</scope>
    <source>
        <strain evidence="3 4">SO2202</strain>
    </source>
</reference>
<keyword evidence="1" id="KW-0472">Membrane</keyword>
<dbReference type="RefSeq" id="XP_016761543.1">
    <property type="nucleotide sequence ID" value="XM_016908477.1"/>
</dbReference>
<evidence type="ECO:0000259" key="2">
    <source>
        <dbReference type="Pfam" id="PF20684"/>
    </source>
</evidence>
<dbReference type="Proteomes" id="UP000016931">
    <property type="component" value="Unassembled WGS sequence"/>
</dbReference>
<sequence>ITKTDHAGWLWIITLLSFVYVVSTFVIRFVVKYGMYGQDDWALLASTVAAVGQYTALLAALSNGLGKSFILLSTDQISIIEKYTTASTVLYILAHSLSKVSTALLTQRLFEKGRKRSSVVLSWLLVCISALYGLIGILAALITCSSPAFPHPGSISCPNRPARWQIILTLDMVSEVLLVIVPLVLVLKVLIERSAKITVTTIFAFRLMDVVFAALNLSQISMFRDGKGYGADLVLPFIWTETELFWSIVSASLPCLKTFMRPFD</sequence>
<keyword evidence="1" id="KW-0812">Transmembrane</keyword>
<dbReference type="EMBL" id="KB456263">
    <property type="protein sequence ID" value="EMF13422.1"/>
    <property type="molecule type" value="Genomic_DNA"/>
</dbReference>
<dbReference type="GeneID" id="27905614"/>
<organism evidence="3 4">
    <name type="scientific">Sphaerulina musiva (strain SO2202)</name>
    <name type="common">Poplar stem canker fungus</name>
    <name type="synonym">Septoria musiva</name>
    <dbReference type="NCBI Taxonomy" id="692275"/>
    <lineage>
        <taxon>Eukaryota</taxon>
        <taxon>Fungi</taxon>
        <taxon>Dikarya</taxon>
        <taxon>Ascomycota</taxon>
        <taxon>Pezizomycotina</taxon>
        <taxon>Dothideomycetes</taxon>
        <taxon>Dothideomycetidae</taxon>
        <taxon>Mycosphaerellales</taxon>
        <taxon>Mycosphaerellaceae</taxon>
        <taxon>Sphaerulina</taxon>
    </lineage>
</organism>
<dbReference type="InterPro" id="IPR049326">
    <property type="entry name" value="Rhodopsin_dom_fungi"/>
</dbReference>
<dbReference type="PANTHER" id="PTHR39614:SF2">
    <property type="entry name" value="INTEGRAL MEMBRANE PROTEIN"/>
    <property type="match status" value="1"/>
</dbReference>
<dbReference type="AlphaFoldDB" id="M3B0Z7"/>
<dbReference type="Pfam" id="PF20684">
    <property type="entry name" value="Fung_rhodopsin"/>
    <property type="match status" value="1"/>
</dbReference>
<dbReference type="PANTHER" id="PTHR39614">
    <property type="entry name" value="INTEGRAL MEMBRANE PROTEIN"/>
    <property type="match status" value="1"/>
</dbReference>
<feature type="non-terminal residue" evidence="3">
    <location>
        <position position="264"/>
    </location>
</feature>
<keyword evidence="1" id="KW-1133">Transmembrane helix</keyword>